<organism evidence="1 2">
    <name type="scientific">Candidatus Geothrix skivensis</name>
    <dbReference type="NCBI Taxonomy" id="2954439"/>
    <lineage>
        <taxon>Bacteria</taxon>
        <taxon>Pseudomonadati</taxon>
        <taxon>Acidobacteriota</taxon>
        <taxon>Holophagae</taxon>
        <taxon>Holophagales</taxon>
        <taxon>Holophagaceae</taxon>
        <taxon>Geothrix</taxon>
    </lineage>
</organism>
<name>A0A9D7XHQ3_9BACT</name>
<protein>
    <submittedName>
        <fullName evidence="1">Uncharacterized protein</fullName>
    </submittedName>
</protein>
<dbReference type="Proteomes" id="UP000886657">
    <property type="component" value="Unassembled WGS sequence"/>
</dbReference>
<comment type="caution">
    <text evidence="1">The sequence shown here is derived from an EMBL/GenBank/DDBJ whole genome shotgun (WGS) entry which is preliminary data.</text>
</comment>
<accession>A0A9D7XHQ3</accession>
<dbReference type="EMBL" id="JADKIO010000010">
    <property type="protein sequence ID" value="MBK9797611.1"/>
    <property type="molecule type" value="Genomic_DNA"/>
</dbReference>
<dbReference type="AlphaFoldDB" id="A0A9D7XHQ3"/>
<reference evidence="1" key="1">
    <citation type="submission" date="2020-10" db="EMBL/GenBank/DDBJ databases">
        <title>Connecting structure to function with the recovery of over 1000 high-quality activated sludge metagenome-assembled genomes encoding full-length rRNA genes using long-read sequencing.</title>
        <authorList>
            <person name="Singleton C.M."/>
            <person name="Petriglieri F."/>
            <person name="Kristensen J.M."/>
            <person name="Kirkegaard R.H."/>
            <person name="Michaelsen T.Y."/>
            <person name="Andersen M.H."/>
            <person name="Karst S.M."/>
            <person name="Dueholm M.S."/>
            <person name="Nielsen P.H."/>
            <person name="Albertsen M."/>
        </authorList>
    </citation>
    <scope>NUCLEOTIDE SEQUENCE</scope>
    <source>
        <strain evidence="1">Skiv_18-Q3-R9-52_MAXAC.067</strain>
    </source>
</reference>
<evidence type="ECO:0000313" key="1">
    <source>
        <dbReference type="EMBL" id="MBK9797611.1"/>
    </source>
</evidence>
<gene>
    <name evidence="1" type="ORF">IPP58_14190</name>
</gene>
<evidence type="ECO:0000313" key="2">
    <source>
        <dbReference type="Proteomes" id="UP000886657"/>
    </source>
</evidence>
<proteinExistence type="predicted"/>
<sequence length="112" mass="12674">MDVQVEVQFTVQHTLEQLKAEFVKRGHIPDWKTPEDGGAPDLFFETKLVSLTLSSEKDRLAWFVFSLEATGELRRRVVIPNVIPATVNVDIPDLEDFLDFSRRCMVGAVGRG</sequence>